<accession>A0A1Y5S613</accession>
<dbReference type="OrthoDB" id="7165597at2"/>
<dbReference type="SUPFAM" id="SSF160443">
    <property type="entry name" value="SMR domain-like"/>
    <property type="match status" value="1"/>
</dbReference>
<dbReference type="Gene3D" id="3.30.1370.110">
    <property type="match status" value="1"/>
</dbReference>
<evidence type="ECO:0000259" key="2">
    <source>
        <dbReference type="PROSITE" id="PS50828"/>
    </source>
</evidence>
<dbReference type="Proteomes" id="UP000193623">
    <property type="component" value="Unassembled WGS sequence"/>
</dbReference>
<keyword evidence="4" id="KW-1185">Reference proteome</keyword>
<dbReference type="InterPro" id="IPR002625">
    <property type="entry name" value="Smr_dom"/>
</dbReference>
<organism evidence="3 4">
    <name type="scientific">Pseudooctadecabacter jejudonensis</name>
    <dbReference type="NCBI Taxonomy" id="1391910"/>
    <lineage>
        <taxon>Bacteria</taxon>
        <taxon>Pseudomonadati</taxon>
        <taxon>Pseudomonadota</taxon>
        <taxon>Alphaproteobacteria</taxon>
        <taxon>Rhodobacterales</taxon>
        <taxon>Paracoccaceae</taxon>
        <taxon>Pseudooctadecabacter</taxon>
    </lineage>
</organism>
<dbReference type="InterPro" id="IPR036063">
    <property type="entry name" value="Smr_dom_sf"/>
</dbReference>
<proteinExistence type="predicted"/>
<evidence type="ECO:0000313" key="4">
    <source>
        <dbReference type="Proteomes" id="UP000193623"/>
    </source>
</evidence>
<dbReference type="PANTHER" id="PTHR35562">
    <property type="entry name" value="DNA ENDONUCLEASE SMRA-RELATED"/>
    <property type="match status" value="1"/>
</dbReference>
<evidence type="ECO:0000256" key="1">
    <source>
        <dbReference type="SAM" id="MobiDB-lite"/>
    </source>
</evidence>
<feature type="compositionally biased region" description="Low complexity" evidence="1">
    <location>
        <begin position="33"/>
        <end position="45"/>
    </location>
</feature>
<dbReference type="Pfam" id="PF01713">
    <property type="entry name" value="Smr"/>
    <property type="match status" value="1"/>
</dbReference>
<dbReference type="EMBL" id="FWFT01000002">
    <property type="protein sequence ID" value="SLN33366.1"/>
    <property type="molecule type" value="Genomic_DNA"/>
</dbReference>
<name>A0A1Y5S613_9RHOB</name>
<dbReference type="RefSeq" id="WP_085864032.1">
    <property type="nucleotide sequence ID" value="NZ_FWFT01000002.1"/>
</dbReference>
<gene>
    <name evidence="3" type="ORF">PSJ8397_01606</name>
</gene>
<reference evidence="3 4" key="1">
    <citation type="submission" date="2017-03" db="EMBL/GenBank/DDBJ databases">
        <authorList>
            <person name="Afonso C.L."/>
            <person name="Miller P.J."/>
            <person name="Scott M.A."/>
            <person name="Spackman E."/>
            <person name="Goraichik I."/>
            <person name="Dimitrov K.M."/>
            <person name="Suarez D.L."/>
            <person name="Swayne D.E."/>
        </authorList>
    </citation>
    <scope>NUCLEOTIDE SEQUENCE [LARGE SCALE GENOMIC DNA]</scope>
    <source>
        <strain evidence="3 4">CECT 8397</strain>
    </source>
</reference>
<dbReference type="PROSITE" id="PS50828">
    <property type="entry name" value="SMR"/>
    <property type="match status" value="1"/>
</dbReference>
<dbReference type="AlphaFoldDB" id="A0A1Y5S613"/>
<sequence length="195" mass="21377">MRKPRHLSAEEKALWDMVAQRADPLDKPKAKVVRPAPKAPAVSAPVAPRKMPAFKVGQSVDHSADHDLMPSLAQQMRSAPVQMDNKAYGRLKRGKLKPEARIDLHGMTLAQAHPALTGFVLRSAQAGYRLVLVITGKGKHRDDGGPIPTKFGVLRHQVPQWLAMAPLSALVLQVSEAHVRHGGGGAYYVYLRRSR</sequence>
<protein>
    <recommendedName>
        <fullName evidence="2">Smr domain-containing protein</fullName>
    </recommendedName>
</protein>
<dbReference type="SMART" id="SM00463">
    <property type="entry name" value="SMR"/>
    <property type="match status" value="1"/>
</dbReference>
<feature type="region of interest" description="Disordered" evidence="1">
    <location>
        <begin position="25"/>
        <end position="45"/>
    </location>
</feature>
<dbReference type="PANTHER" id="PTHR35562:SF2">
    <property type="entry name" value="DNA ENDONUCLEASE SMRA-RELATED"/>
    <property type="match status" value="1"/>
</dbReference>
<feature type="domain" description="Smr" evidence="2">
    <location>
        <begin position="102"/>
        <end position="192"/>
    </location>
</feature>
<evidence type="ECO:0000313" key="3">
    <source>
        <dbReference type="EMBL" id="SLN33366.1"/>
    </source>
</evidence>